<name>A0A2G2VP63_CAPBA</name>
<protein>
    <recommendedName>
        <fullName evidence="1">YegS/DAGK C-terminal domain-containing protein</fullName>
    </recommendedName>
</protein>
<organism evidence="2 3">
    <name type="scientific">Capsicum baccatum</name>
    <name type="common">Peruvian pepper</name>
    <dbReference type="NCBI Taxonomy" id="33114"/>
    <lineage>
        <taxon>Eukaryota</taxon>
        <taxon>Viridiplantae</taxon>
        <taxon>Streptophyta</taxon>
        <taxon>Embryophyta</taxon>
        <taxon>Tracheophyta</taxon>
        <taxon>Spermatophyta</taxon>
        <taxon>Magnoliopsida</taxon>
        <taxon>eudicotyledons</taxon>
        <taxon>Gunneridae</taxon>
        <taxon>Pentapetalae</taxon>
        <taxon>asterids</taxon>
        <taxon>lamiids</taxon>
        <taxon>Solanales</taxon>
        <taxon>Solanaceae</taxon>
        <taxon>Solanoideae</taxon>
        <taxon>Capsiceae</taxon>
        <taxon>Capsicum</taxon>
    </lineage>
</organism>
<sequence>MVSKSSFSAYLLVRSANDVGSFSNSVAKQQGMQQIFRLRRYNGCIKFVAAPGYESFCEPAEPKGETISEVKSNFVQHKGYRGPALHMKEFNRKIEGNFVSVWLHNIPWGGQDALAAPEAKFSDGYLDLVVIKECPKLTLLSLMTELNKSVHVKSPHILYFKERKQSYLY</sequence>
<comment type="caution">
    <text evidence="2">The sequence shown here is derived from an EMBL/GenBank/DDBJ whole genome shotgun (WGS) entry which is preliminary data.</text>
</comment>
<dbReference type="GO" id="GO:0005737">
    <property type="term" value="C:cytoplasm"/>
    <property type="evidence" value="ECO:0007669"/>
    <property type="project" value="TreeGrafter"/>
</dbReference>
<dbReference type="EMBL" id="MLFT02000011">
    <property type="protein sequence ID" value="PHT34751.1"/>
    <property type="molecule type" value="Genomic_DNA"/>
</dbReference>
<dbReference type="GO" id="GO:0001727">
    <property type="term" value="F:lipid kinase activity"/>
    <property type="evidence" value="ECO:0007669"/>
    <property type="project" value="UniProtKB-ARBA"/>
</dbReference>
<reference evidence="3" key="2">
    <citation type="journal article" date="2017" name="J. Anim. Genet.">
        <title>Multiple reference genome sequences of hot pepper reveal the massive evolution of plant disease resistance genes by retroduplication.</title>
        <authorList>
            <person name="Kim S."/>
            <person name="Park J."/>
            <person name="Yeom S.-I."/>
            <person name="Kim Y.-M."/>
            <person name="Seo E."/>
            <person name="Kim K.-T."/>
            <person name="Kim M.-S."/>
            <person name="Lee J.M."/>
            <person name="Cheong K."/>
            <person name="Shin H.-S."/>
            <person name="Kim S.-B."/>
            <person name="Han K."/>
            <person name="Lee J."/>
            <person name="Park M."/>
            <person name="Lee H.-A."/>
            <person name="Lee H.-Y."/>
            <person name="Lee Y."/>
            <person name="Oh S."/>
            <person name="Lee J.H."/>
            <person name="Choi E."/>
            <person name="Choi E."/>
            <person name="Lee S.E."/>
            <person name="Jeon J."/>
            <person name="Kim H."/>
            <person name="Choi G."/>
            <person name="Song H."/>
            <person name="Lee J."/>
            <person name="Lee S.-C."/>
            <person name="Kwon J.-K."/>
            <person name="Lee H.-Y."/>
            <person name="Koo N."/>
            <person name="Hong Y."/>
            <person name="Kim R.W."/>
            <person name="Kang W.-H."/>
            <person name="Huh J.H."/>
            <person name="Kang B.-C."/>
            <person name="Yang T.-J."/>
            <person name="Lee Y.-H."/>
            <person name="Bennetzen J.L."/>
            <person name="Choi D."/>
        </authorList>
    </citation>
    <scope>NUCLEOTIDE SEQUENCE [LARGE SCALE GENOMIC DNA]</scope>
    <source>
        <strain evidence="3">cv. PBC81</strain>
    </source>
</reference>
<dbReference type="Gene3D" id="2.60.200.40">
    <property type="match status" value="1"/>
</dbReference>
<gene>
    <name evidence="2" type="ORF">CQW23_26551</name>
</gene>
<dbReference type="InterPro" id="IPR050187">
    <property type="entry name" value="Lipid_Phosphate_FormReg"/>
</dbReference>
<dbReference type="Proteomes" id="UP000224567">
    <property type="component" value="Unassembled WGS sequence"/>
</dbReference>
<dbReference type="GO" id="GO:0016020">
    <property type="term" value="C:membrane"/>
    <property type="evidence" value="ECO:0007669"/>
    <property type="project" value="TreeGrafter"/>
</dbReference>
<dbReference type="STRING" id="33114.A0A2G2VP63"/>
<proteinExistence type="predicted"/>
<dbReference type="GO" id="GO:0046512">
    <property type="term" value="P:sphingosine biosynthetic process"/>
    <property type="evidence" value="ECO:0007669"/>
    <property type="project" value="TreeGrafter"/>
</dbReference>
<reference evidence="2 3" key="1">
    <citation type="journal article" date="2017" name="Genome Biol.">
        <title>New reference genome sequences of hot pepper reveal the massive evolution of plant disease-resistance genes by retroduplication.</title>
        <authorList>
            <person name="Kim S."/>
            <person name="Park J."/>
            <person name="Yeom S.I."/>
            <person name="Kim Y.M."/>
            <person name="Seo E."/>
            <person name="Kim K.T."/>
            <person name="Kim M.S."/>
            <person name="Lee J.M."/>
            <person name="Cheong K."/>
            <person name="Shin H.S."/>
            <person name="Kim S.B."/>
            <person name="Han K."/>
            <person name="Lee J."/>
            <person name="Park M."/>
            <person name="Lee H.A."/>
            <person name="Lee H.Y."/>
            <person name="Lee Y."/>
            <person name="Oh S."/>
            <person name="Lee J.H."/>
            <person name="Choi E."/>
            <person name="Choi E."/>
            <person name="Lee S.E."/>
            <person name="Jeon J."/>
            <person name="Kim H."/>
            <person name="Choi G."/>
            <person name="Song H."/>
            <person name="Lee J."/>
            <person name="Lee S.C."/>
            <person name="Kwon J.K."/>
            <person name="Lee H.Y."/>
            <person name="Koo N."/>
            <person name="Hong Y."/>
            <person name="Kim R.W."/>
            <person name="Kang W.H."/>
            <person name="Huh J.H."/>
            <person name="Kang B.C."/>
            <person name="Yang T.J."/>
            <person name="Lee Y.H."/>
            <person name="Bennetzen J.L."/>
            <person name="Choi D."/>
        </authorList>
    </citation>
    <scope>NUCLEOTIDE SEQUENCE [LARGE SCALE GENOMIC DNA]</scope>
    <source>
        <strain evidence="3">cv. PBC81</strain>
    </source>
</reference>
<keyword evidence="3" id="KW-1185">Reference proteome</keyword>
<dbReference type="InterPro" id="IPR016064">
    <property type="entry name" value="NAD/diacylglycerol_kinase_sf"/>
</dbReference>
<accession>A0A2G2VP63</accession>
<dbReference type="Pfam" id="PF19279">
    <property type="entry name" value="YegS_C"/>
    <property type="match status" value="1"/>
</dbReference>
<dbReference type="SUPFAM" id="SSF111331">
    <property type="entry name" value="NAD kinase/diacylglycerol kinase-like"/>
    <property type="match status" value="1"/>
</dbReference>
<feature type="domain" description="YegS/DAGK C-terminal" evidence="1">
    <location>
        <begin position="93"/>
        <end position="161"/>
    </location>
</feature>
<dbReference type="PANTHER" id="PTHR12358:SF31">
    <property type="entry name" value="ACYLGLYCEROL KINASE, MITOCHONDRIAL"/>
    <property type="match status" value="1"/>
</dbReference>
<evidence type="ECO:0000259" key="1">
    <source>
        <dbReference type="Pfam" id="PF19279"/>
    </source>
</evidence>
<evidence type="ECO:0000313" key="3">
    <source>
        <dbReference type="Proteomes" id="UP000224567"/>
    </source>
</evidence>
<dbReference type="InterPro" id="IPR045540">
    <property type="entry name" value="YegS/DAGK_C"/>
</dbReference>
<dbReference type="AlphaFoldDB" id="A0A2G2VP63"/>
<dbReference type="OrthoDB" id="3853857at2759"/>
<evidence type="ECO:0000313" key="2">
    <source>
        <dbReference type="EMBL" id="PHT34751.1"/>
    </source>
</evidence>
<dbReference type="PANTHER" id="PTHR12358">
    <property type="entry name" value="SPHINGOSINE KINASE"/>
    <property type="match status" value="1"/>
</dbReference>
<dbReference type="GO" id="GO:0016773">
    <property type="term" value="F:phosphotransferase activity, alcohol group as acceptor"/>
    <property type="evidence" value="ECO:0007669"/>
    <property type="project" value="UniProtKB-ARBA"/>
</dbReference>